<dbReference type="PANTHER" id="PTHR34129:SF1">
    <property type="entry name" value="DUF952 DOMAIN-CONTAINING PROTEIN"/>
    <property type="match status" value="1"/>
</dbReference>
<dbReference type="RefSeq" id="WP_013321134.1">
    <property type="nucleotide sequence ID" value="NC_014501.1"/>
</dbReference>
<evidence type="ECO:0000313" key="1">
    <source>
        <dbReference type="EMBL" id="ADN13026.1"/>
    </source>
</evidence>
<accession>E0UE22</accession>
<dbReference type="STRING" id="497965.Cyan7822_1016"/>
<sequence length="126" mass="14036">MIFHITSQNHWQKAVELGEYRADSLETEGFIHCSTRQQLIKVANAFYRGQADLVVLCIDPEKLKATVKWEPPAHLSSEEPVEINGLGCGTSSALFPHVYGAINLEAVVSQLRLIPEEEGLFSDSRI</sequence>
<dbReference type="SUPFAM" id="SSF56399">
    <property type="entry name" value="ADP-ribosylation"/>
    <property type="match status" value="1"/>
</dbReference>
<keyword evidence="2" id="KW-1185">Reference proteome</keyword>
<dbReference type="eggNOG" id="COG3502">
    <property type="taxonomic scope" value="Bacteria"/>
</dbReference>
<dbReference type="InterPro" id="IPR009297">
    <property type="entry name" value="DUF952"/>
</dbReference>
<organism evidence="1 2">
    <name type="scientific">Gloeothece verrucosa (strain PCC 7822)</name>
    <name type="common">Cyanothece sp. (strain PCC 7822)</name>
    <dbReference type="NCBI Taxonomy" id="497965"/>
    <lineage>
        <taxon>Bacteria</taxon>
        <taxon>Bacillati</taxon>
        <taxon>Cyanobacteriota</taxon>
        <taxon>Cyanophyceae</taxon>
        <taxon>Oscillatoriophycideae</taxon>
        <taxon>Chroococcales</taxon>
        <taxon>Aphanothecaceae</taxon>
        <taxon>Gloeothece</taxon>
        <taxon>Gloeothece verrucosa</taxon>
    </lineage>
</organism>
<reference evidence="2" key="1">
    <citation type="journal article" date="2011" name="MBio">
        <title>Novel metabolic attributes of the genus Cyanothece, comprising a group of unicellular nitrogen-fixing Cyanobacteria.</title>
        <authorList>
            <person name="Bandyopadhyay A."/>
            <person name="Elvitigala T."/>
            <person name="Welsh E."/>
            <person name="Stockel J."/>
            <person name="Liberton M."/>
            <person name="Min H."/>
            <person name="Sherman L.A."/>
            <person name="Pakrasi H.B."/>
        </authorList>
    </citation>
    <scope>NUCLEOTIDE SEQUENCE [LARGE SCALE GENOMIC DNA]</scope>
    <source>
        <strain evidence="2">PCC 7822</strain>
    </source>
</reference>
<dbReference type="AlphaFoldDB" id="E0UE22"/>
<protein>
    <recommendedName>
        <fullName evidence="3">Glutathione S-transferase domain protein</fullName>
    </recommendedName>
</protein>
<evidence type="ECO:0008006" key="3">
    <source>
        <dbReference type="Google" id="ProtNLM"/>
    </source>
</evidence>
<dbReference type="Pfam" id="PF06108">
    <property type="entry name" value="DUF952"/>
    <property type="match status" value="1"/>
</dbReference>
<dbReference type="KEGG" id="cyj:Cyan7822_1016"/>
<dbReference type="PANTHER" id="PTHR34129">
    <property type="entry name" value="BLR1139 PROTEIN"/>
    <property type="match status" value="1"/>
</dbReference>
<dbReference type="HOGENOM" id="CLU_129452_1_2_3"/>
<dbReference type="EMBL" id="CP002198">
    <property type="protein sequence ID" value="ADN13026.1"/>
    <property type="molecule type" value="Genomic_DNA"/>
</dbReference>
<dbReference type="Proteomes" id="UP000008206">
    <property type="component" value="Chromosome"/>
</dbReference>
<dbReference type="OrthoDB" id="5638018at2"/>
<evidence type="ECO:0000313" key="2">
    <source>
        <dbReference type="Proteomes" id="UP000008206"/>
    </source>
</evidence>
<proteinExistence type="predicted"/>
<gene>
    <name evidence="1" type="ordered locus">Cyan7822_1016</name>
</gene>
<dbReference type="Gene3D" id="3.20.170.20">
    <property type="entry name" value="Protein of unknown function DUF952"/>
    <property type="match status" value="1"/>
</dbReference>
<name>E0UE22_GLOV7</name>